<dbReference type="PROSITE" id="PS51198">
    <property type="entry name" value="UVRD_HELICASE_ATP_BIND"/>
    <property type="match status" value="1"/>
</dbReference>
<name>A0A7H8Q999_9BACL</name>
<keyword evidence="4 5" id="KW-0067">ATP-binding</keyword>
<evidence type="ECO:0000313" key="7">
    <source>
        <dbReference type="EMBL" id="QKX50092.1"/>
    </source>
</evidence>
<dbReference type="GO" id="GO:0005829">
    <property type="term" value="C:cytosol"/>
    <property type="evidence" value="ECO:0007669"/>
    <property type="project" value="TreeGrafter"/>
</dbReference>
<dbReference type="PANTHER" id="PTHR11070">
    <property type="entry name" value="UVRD / RECB / PCRA DNA HELICASE FAMILY MEMBER"/>
    <property type="match status" value="1"/>
</dbReference>
<evidence type="ECO:0000256" key="5">
    <source>
        <dbReference type="PROSITE-ProRule" id="PRU00560"/>
    </source>
</evidence>
<sequence>MNPEFQQEQKRVDQVMQEVTGQLRRLEADTSRQKDEVVNIRRHFWDENKISLDSFDDFLETIIGLRQEAQALSVSETTHRQSAKKLAELRSLQRTPYFGRIDFQEEGEPEKEEVYIGISTLTDSTGDDFLVYDWRAPVSSVYYDHQPGPASYSTPGGEVKGRLEKKWQYLIRGGVLQSMFDTSVTIGDEILQQVLGKSADKKMHSIVATIQQEQNRIIRHDRTRLLIVQGAAGSGKTSAALQRIAYLLYKYRDQLNADQIILFSPNAMFSSYVSNVLPELGEENMHQVTFQEYLNHRLSTQFELENPYGQLEYALTKRDDPAYAARVAGIRFKASVQFFEAIKSYRRTLEESGMLFKRIRFAGHPIASAEAIEARFYSRDTTLRFHNRLELLKDWLLKELDEFEKQEWEEPWVEEEMELLSNDSYQKAHAYLAAKKGFKGKAVSDYEMEPEELARLVVRQKLKPLRKKIKAYRFVDVKALYQQLFAGFLENDQAELPAEWEAICRQTLDKLSEGELFYEDATPFLLLKELILGFQTNTAIRHIVIDEAQDYSPFQFEFLKRLFPAARMTVLGDFNQAIFAHAGEFNDFDVLTNLYGADQTETIRLAQSYRATKPIIEFTRRLVPEGEAIVPFEREGEKPILTQVEDHAELHRRIMERVAELREEFGTIAIICKSASEAAHAHEALSGIEGLKRLKTGSAEYEQGVIVIPSYLAKGIEFDAVILYDASEQVYGQESLRRLFYTACTRAMHELQLFSVGKPSPFLEEALQEGLVRVEE</sequence>
<proteinExistence type="predicted"/>
<dbReference type="InterPro" id="IPR027417">
    <property type="entry name" value="P-loop_NTPase"/>
</dbReference>
<evidence type="ECO:0000256" key="4">
    <source>
        <dbReference type="ARBA" id="ARBA00022840"/>
    </source>
</evidence>
<dbReference type="InterPro" id="IPR048228">
    <property type="entry name" value="HelD_bacillota"/>
</dbReference>
<evidence type="ECO:0000256" key="1">
    <source>
        <dbReference type="ARBA" id="ARBA00022741"/>
    </source>
</evidence>
<dbReference type="Proteomes" id="UP000509222">
    <property type="component" value="Chromosome"/>
</dbReference>
<dbReference type="RefSeq" id="WP_176294217.1">
    <property type="nucleotide sequence ID" value="NZ_CP051177.1"/>
</dbReference>
<dbReference type="SUPFAM" id="SSF52540">
    <property type="entry name" value="P-loop containing nucleoside triphosphate hydrolases"/>
    <property type="match status" value="1"/>
</dbReference>
<keyword evidence="2 5" id="KW-0378">Hydrolase</keyword>
<dbReference type="NCBIfam" id="NF041464">
    <property type="entry name" value="HelD_BACSU"/>
    <property type="match status" value="1"/>
</dbReference>
<dbReference type="InterPro" id="IPR000212">
    <property type="entry name" value="DNA_helicase_UvrD/REP"/>
</dbReference>
<protein>
    <submittedName>
        <fullName evidence="7">UvrD-helicase domain-containing protein</fullName>
    </submittedName>
</protein>
<dbReference type="EMBL" id="CP051177">
    <property type="protein sequence ID" value="QKX50092.1"/>
    <property type="molecule type" value="Genomic_DNA"/>
</dbReference>
<dbReference type="Pfam" id="PF13538">
    <property type="entry name" value="UvrD_C_2"/>
    <property type="match status" value="1"/>
</dbReference>
<dbReference type="Pfam" id="PF00580">
    <property type="entry name" value="UvrD-helicase"/>
    <property type="match status" value="1"/>
</dbReference>
<evidence type="ECO:0000313" key="8">
    <source>
        <dbReference type="Proteomes" id="UP000509222"/>
    </source>
</evidence>
<dbReference type="InterPro" id="IPR027785">
    <property type="entry name" value="UvrD-like_helicase_C"/>
</dbReference>
<dbReference type="GO" id="GO:0005524">
    <property type="term" value="F:ATP binding"/>
    <property type="evidence" value="ECO:0007669"/>
    <property type="project" value="UniProtKB-UniRule"/>
</dbReference>
<gene>
    <name evidence="7" type="ORF">HF394_05540</name>
</gene>
<accession>A0A7H8Q999</accession>
<dbReference type="PANTHER" id="PTHR11070:SF17">
    <property type="entry name" value="DNA HELICASE IV"/>
    <property type="match status" value="1"/>
</dbReference>
<organism evidence="7 8">
    <name type="scientific">Planococcus glaciei</name>
    <dbReference type="NCBI Taxonomy" id="459472"/>
    <lineage>
        <taxon>Bacteria</taxon>
        <taxon>Bacillati</taxon>
        <taxon>Bacillota</taxon>
        <taxon>Bacilli</taxon>
        <taxon>Bacillales</taxon>
        <taxon>Caryophanaceae</taxon>
        <taxon>Planococcus</taxon>
    </lineage>
</organism>
<dbReference type="GO" id="GO:0016787">
    <property type="term" value="F:hydrolase activity"/>
    <property type="evidence" value="ECO:0007669"/>
    <property type="project" value="UniProtKB-UniRule"/>
</dbReference>
<dbReference type="AlphaFoldDB" id="A0A7H8Q999"/>
<evidence type="ECO:0000256" key="3">
    <source>
        <dbReference type="ARBA" id="ARBA00022806"/>
    </source>
</evidence>
<evidence type="ECO:0000256" key="2">
    <source>
        <dbReference type="ARBA" id="ARBA00022801"/>
    </source>
</evidence>
<evidence type="ECO:0000259" key="6">
    <source>
        <dbReference type="PROSITE" id="PS51198"/>
    </source>
</evidence>
<keyword evidence="8" id="KW-1185">Reference proteome</keyword>
<dbReference type="GO" id="GO:0003677">
    <property type="term" value="F:DNA binding"/>
    <property type="evidence" value="ECO:0007669"/>
    <property type="project" value="InterPro"/>
</dbReference>
<keyword evidence="3 5" id="KW-0347">Helicase</keyword>
<dbReference type="Gene3D" id="3.40.50.300">
    <property type="entry name" value="P-loop containing nucleotide triphosphate hydrolases"/>
    <property type="match status" value="3"/>
</dbReference>
<dbReference type="GO" id="GO:0000725">
    <property type="term" value="P:recombinational repair"/>
    <property type="evidence" value="ECO:0007669"/>
    <property type="project" value="TreeGrafter"/>
</dbReference>
<feature type="domain" description="UvrD-like helicase ATP-binding" evidence="6">
    <location>
        <begin position="209"/>
        <end position="612"/>
    </location>
</feature>
<keyword evidence="1 5" id="KW-0547">Nucleotide-binding</keyword>
<reference evidence="8" key="1">
    <citation type="submission" date="2020-06" db="EMBL/GenBank/DDBJ databases">
        <title>Isolation of Planomicrobium glaciei.</title>
        <authorList>
            <person name="Malisova L."/>
            <person name="Safrankova R."/>
            <person name="Jakubu V."/>
            <person name="Spanelova P."/>
        </authorList>
    </citation>
    <scope>NUCLEOTIDE SEQUENCE [LARGE SCALE GENOMIC DNA]</scope>
    <source>
        <strain evidence="8">NRL-ATB46093</strain>
    </source>
</reference>
<dbReference type="InterPro" id="IPR014016">
    <property type="entry name" value="UvrD-like_ATP-bd"/>
</dbReference>
<feature type="binding site" evidence="5">
    <location>
        <begin position="230"/>
        <end position="237"/>
    </location>
    <ligand>
        <name>ATP</name>
        <dbReference type="ChEBI" id="CHEBI:30616"/>
    </ligand>
</feature>
<dbReference type="GO" id="GO:0043138">
    <property type="term" value="F:3'-5' DNA helicase activity"/>
    <property type="evidence" value="ECO:0007669"/>
    <property type="project" value="TreeGrafter"/>
</dbReference>